<dbReference type="Pfam" id="PF13411">
    <property type="entry name" value="MerR_1"/>
    <property type="match status" value="1"/>
</dbReference>
<proteinExistence type="predicted"/>
<evidence type="ECO:0000256" key="1">
    <source>
        <dbReference type="ARBA" id="ARBA00023125"/>
    </source>
</evidence>
<dbReference type="AlphaFoldDB" id="A0A1H5LNF4"/>
<dbReference type="Proteomes" id="UP000199220">
    <property type="component" value="Unassembled WGS sequence"/>
</dbReference>
<dbReference type="PANTHER" id="PTHR30204">
    <property type="entry name" value="REDOX-CYCLING DRUG-SENSING TRANSCRIPTIONAL ACTIVATOR SOXR"/>
    <property type="match status" value="1"/>
</dbReference>
<dbReference type="GO" id="GO:0003700">
    <property type="term" value="F:DNA-binding transcription factor activity"/>
    <property type="evidence" value="ECO:0007669"/>
    <property type="project" value="InterPro"/>
</dbReference>
<dbReference type="CDD" id="cd00592">
    <property type="entry name" value="HTH_MerR-like"/>
    <property type="match status" value="1"/>
</dbReference>
<dbReference type="EMBL" id="FNTX01000002">
    <property type="protein sequence ID" value="SEE78586.1"/>
    <property type="molecule type" value="Genomic_DNA"/>
</dbReference>
<dbReference type="Gene3D" id="1.10.1660.10">
    <property type="match status" value="1"/>
</dbReference>
<dbReference type="STRING" id="648782.SAMN04488554_2898"/>
<reference evidence="4" key="1">
    <citation type="submission" date="2016-10" db="EMBL/GenBank/DDBJ databases">
        <authorList>
            <person name="Varghese N."/>
            <person name="Submissions S."/>
        </authorList>
    </citation>
    <scope>NUCLEOTIDE SEQUENCE [LARGE SCALE GENOMIC DNA]</scope>
    <source>
        <strain evidence="4">DSM 21368</strain>
    </source>
</reference>
<evidence type="ECO:0000259" key="2">
    <source>
        <dbReference type="PROSITE" id="PS50937"/>
    </source>
</evidence>
<dbReference type="PROSITE" id="PS50937">
    <property type="entry name" value="HTH_MERR_2"/>
    <property type="match status" value="1"/>
</dbReference>
<organism evidence="3 4">
    <name type="scientific">Ruania alba</name>
    <dbReference type="NCBI Taxonomy" id="648782"/>
    <lineage>
        <taxon>Bacteria</taxon>
        <taxon>Bacillati</taxon>
        <taxon>Actinomycetota</taxon>
        <taxon>Actinomycetes</taxon>
        <taxon>Micrococcales</taxon>
        <taxon>Ruaniaceae</taxon>
        <taxon>Ruania</taxon>
    </lineage>
</organism>
<dbReference type="SMART" id="SM00422">
    <property type="entry name" value="HTH_MERR"/>
    <property type="match status" value="1"/>
</dbReference>
<dbReference type="GO" id="GO:0003677">
    <property type="term" value="F:DNA binding"/>
    <property type="evidence" value="ECO:0007669"/>
    <property type="project" value="UniProtKB-KW"/>
</dbReference>
<sequence length="239" mass="26108">MRIGELAELAGVTSRTVRHYHQIGLLPEPERRINGYREYSVLDATRLLRIRHLVGLGLGLDRIRGLLDPPGTGIEDELAGLEAALSDQIATLTRQLEIVRAARSSPLPEAPANYGELDELARSLLTNAAARRLEADLTLLMTAGDPATHAQVRAHAEAMGADPRLRDLLSAAIGGLLAVTESTPEAERDRIANELRTLIAAAPMPDLQNTRVNDLVEQYRAQAFTEPQLDVLARLDREP</sequence>
<dbReference type="SUPFAM" id="SSF46955">
    <property type="entry name" value="Putative DNA-binding domain"/>
    <property type="match status" value="1"/>
</dbReference>
<dbReference type="PRINTS" id="PR00040">
    <property type="entry name" value="HTHMERR"/>
</dbReference>
<keyword evidence="1 3" id="KW-0238">DNA-binding</keyword>
<dbReference type="RefSeq" id="WP_089773785.1">
    <property type="nucleotide sequence ID" value="NZ_FNTX01000002.1"/>
</dbReference>
<keyword evidence="4" id="KW-1185">Reference proteome</keyword>
<feature type="domain" description="HTH merR-type" evidence="2">
    <location>
        <begin position="1"/>
        <end position="69"/>
    </location>
</feature>
<evidence type="ECO:0000313" key="4">
    <source>
        <dbReference type="Proteomes" id="UP000199220"/>
    </source>
</evidence>
<accession>A0A1H5LNF4</accession>
<dbReference type="InterPro" id="IPR009061">
    <property type="entry name" value="DNA-bd_dom_put_sf"/>
</dbReference>
<dbReference type="InterPro" id="IPR047057">
    <property type="entry name" value="MerR_fam"/>
</dbReference>
<dbReference type="PANTHER" id="PTHR30204:SF93">
    <property type="entry name" value="HTH MERR-TYPE DOMAIN-CONTAINING PROTEIN"/>
    <property type="match status" value="1"/>
</dbReference>
<gene>
    <name evidence="3" type="ORF">SAMN04488554_2898</name>
</gene>
<dbReference type="OrthoDB" id="4569196at2"/>
<evidence type="ECO:0000313" key="3">
    <source>
        <dbReference type="EMBL" id="SEE78586.1"/>
    </source>
</evidence>
<dbReference type="InterPro" id="IPR000551">
    <property type="entry name" value="MerR-type_HTH_dom"/>
</dbReference>
<name>A0A1H5LNF4_9MICO</name>
<protein>
    <submittedName>
        <fullName evidence="3">DNA-binding transcriptional regulator, MerR family</fullName>
    </submittedName>
</protein>